<dbReference type="Proteomes" id="UP000645217">
    <property type="component" value="Unassembled WGS sequence"/>
</dbReference>
<feature type="domain" description="DUF305" evidence="2">
    <location>
        <begin position="54"/>
        <end position="189"/>
    </location>
</feature>
<gene>
    <name evidence="3" type="ORF">GCM10007964_70760</name>
</gene>
<keyword evidence="4" id="KW-1185">Reference proteome</keyword>
<keyword evidence="1" id="KW-0732">Signal</keyword>
<evidence type="ECO:0000259" key="2">
    <source>
        <dbReference type="Pfam" id="PF03713"/>
    </source>
</evidence>
<feature type="chain" id="PRO_5038338141" description="DUF305 domain-containing protein" evidence="1">
    <location>
        <begin position="29"/>
        <end position="200"/>
    </location>
</feature>
<dbReference type="AlphaFoldDB" id="A0A917RRG0"/>
<dbReference type="PANTHER" id="PTHR36933">
    <property type="entry name" value="SLL0788 PROTEIN"/>
    <property type="match status" value="1"/>
</dbReference>
<dbReference type="PANTHER" id="PTHR36933:SF1">
    <property type="entry name" value="SLL0788 PROTEIN"/>
    <property type="match status" value="1"/>
</dbReference>
<dbReference type="InterPro" id="IPR012347">
    <property type="entry name" value="Ferritin-like"/>
</dbReference>
<evidence type="ECO:0000256" key="1">
    <source>
        <dbReference type="SAM" id="SignalP"/>
    </source>
</evidence>
<evidence type="ECO:0000313" key="3">
    <source>
        <dbReference type="EMBL" id="GGL18580.1"/>
    </source>
</evidence>
<feature type="signal peptide" evidence="1">
    <location>
        <begin position="1"/>
        <end position="28"/>
    </location>
</feature>
<protein>
    <recommendedName>
        <fullName evidence="2">DUF305 domain-containing protein</fullName>
    </recommendedName>
</protein>
<dbReference type="Gene3D" id="1.20.1260.10">
    <property type="match status" value="1"/>
</dbReference>
<dbReference type="InterPro" id="IPR005183">
    <property type="entry name" value="DUF305_CopM-like"/>
</dbReference>
<evidence type="ECO:0000313" key="4">
    <source>
        <dbReference type="Proteomes" id="UP000645217"/>
    </source>
</evidence>
<dbReference type="PROSITE" id="PS51257">
    <property type="entry name" value="PROKAR_LIPOPROTEIN"/>
    <property type="match status" value="1"/>
</dbReference>
<proteinExistence type="predicted"/>
<dbReference type="Pfam" id="PF03713">
    <property type="entry name" value="DUF305"/>
    <property type="match status" value="1"/>
</dbReference>
<dbReference type="EMBL" id="BMNT01000061">
    <property type="protein sequence ID" value="GGL18580.1"/>
    <property type="molecule type" value="Genomic_DNA"/>
</dbReference>
<reference evidence="3" key="1">
    <citation type="journal article" date="2014" name="Int. J. Syst. Evol. Microbiol.">
        <title>Complete genome sequence of Corynebacterium casei LMG S-19264T (=DSM 44701T), isolated from a smear-ripened cheese.</title>
        <authorList>
            <consortium name="US DOE Joint Genome Institute (JGI-PGF)"/>
            <person name="Walter F."/>
            <person name="Albersmeier A."/>
            <person name="Kalinowski J."/>
            <person name="Ruckert C."/>
        </authorList>
    </citation>
    <scope>NUCLEOTIDE SEQUENCE</scope>
    <source>
        <strain evidence="3">JCM 13064</strain>
    </source>
</reference>
<sequence length="200" mass="21288">MGSLRCVRAIGVAVALAVLGGPALTGCAAAPGEDAVVAAAGYEDVAKLPYNLVDVLFSREMILHYRQGVTMARLAPGRGRDPFVLSLAADVLRDDPARVGPLAASLTAWEFSVPDADKPPLHQMEGMLSPAQLLLLKKRSGAEFDRLWLTAFARHTDYGVRLAEKAGREGKDGRTVELARAAAAVQRARLAGIVEHLKKP</sequence>
<dbReference type="RefSeq" id="WP_189167448.1">
    <property type="nucleotide sequence ID" value="NZ_BMNT01000061.1"/>
</dbReference>
<organism evidence="3 4">
    <name type="scientific">Sphaerisporangium melleum</name>
    <dbReference type="NCBI Taxonomy" id="321316"/>
    <lineage>
        <taxon>Bacteria</taxon>
        <taxon>Bacillati</taxon>
        <taxon>Actinomycetota</taxon>
        <taxon>Actinomycetes</taxon>
        <taxon>Streptosporangiales</taxon>
        <taxon>Streptosporangiaceae</taxon>
        <taxon>Sphaerisporangium</taxon>
    </lineage>
</organism>
<reference evidence="3" key="2">
    <citation type="submission" date="2020-09" db="EMBL/GenBank/DDBJ databases">
        <authorList>
            <person name="Sun Q."/>
            <person name="Ohkuma M."/>
        </authorList>
    </citation>
    <scope>NUCLEOTIDE SEQUENCE</scope>
    <source>
        <strain evidence="3">JCM 13064</strain>
    </source>
</reference>
<name>A0A917RRG0_9ACTN</name>
<accession>A0A917RRG0</accession>
<comment type="caution">
    <text evidence="3">The sequence shown here is derived from an EMBL/GenBank/DDBJ whole genome shotgun (WGS) entry which is preliminary data.</text>
</comment>